<evidence type="ECO:0000313" key="2">
    <source>
        <dbReference type="EMBL" id="PIC34792.1"/>
    </source>
</evidence>
<protein>
    <submittedName>
        <fullName evidence="2">Uncharacterized protein</fullName>
    </submittedName>
</protein>
<sequence length="216" mass="24830">MGVSILAANRLSVMLFPTKFHLMWQGYRIWVAISIQYLSGLSVGLATFFNPTQLFRNEQNGIVPKFLNVTMTNTFFVIGGVFLFTNCLFLVLTYCYLFAVLHKRHKNAPSQPVRYQSKRKEKAKMREAKLFTMSTITVGVQMSVLLLFIFGGSDILGFSTDQFYMVYNALSDLYASINPYLLWIFSDSLRRYVLQRFGLVKKDMKMTSVTPIFVLP</sequence>
<keyword evidence="3" id="KW-1185">Reference proteome</keyword>
<feature type="transmembrane region" description="Helical" evidence="1">
    <location>
        <begin position="29"/>
        <end position="49"/>
    </location>
</feature>
<dbReference type="SUPFAM" id="SSF81321">
    <property type="entry name" value="Family A G protein-coupled receptor-like"/>
    <property type="match status" value="1"/>
</dbReference>
<keyword evidence="1" id="KW-0812">Transmembrane</keyword>
<comment type="caution">
    <text evidence="2">The sequence shown here is derived from an EMBL/GenBank/DDBJ whole genome shotgun (WGS) entry which is preliminary data.</text>
</comment>
<dbReference type="OrthoDB" id="5798218at2759"/>
<name>A0A2G5U5G9_9PELO</name>
<dbReference type="Gene3D" id="1.20.1070.10">
    <property type="entry name" value="Rhodopsin 7-helix transmembrane proteins"/>
    <property type="match status" value="1"/>
</dbReference>
<dbReference type="EMBL" id="PDUG01000004">
    <property type="protein sequence ID" value="PIC34792.1"/>
    <property type="molecule type" value="Genomic_DNA"/>
</dbReference>
<reference evidence="3" key="1">
    <citation type="submission" date="2017-10" db="EMBL/GenBank/DDBJ databases">
        <title>Rapid genome shrinkage in a self-fertile nematode reveals novel sperm competition proteins.</title>
        <authorList>
            <person name="Yin D."/>
            <person name="Schwarz E.M."/>
            <person name="Thomas C.G."/>
            <person name="Felde R.L."/>
            <person name="Korf I.F."/>
            <person name="Cutter A.D."/>
            <person name="Schartner C.M."/>
            <person name="Ralston E.J."/>
            <person name="Meyer B.J."/>
            <person name="Haag E.S."/>
        </authorList>
    </citation>
    <scope>NUCLEOTIDE SEQUENCE [LARGE SCALE GENOMIC DNA]</scope>
    <source>
        <strain evidence="3">JU1422</strain>
    </source>
</reference>
<feature type="transmembrane region" description="Helical" evidence="1">
    <location>
        <begin position="163"/>
        <end position="185"/>
    </location>
</feature>
<dbReference type="Pfam" id="PF10323">
    <property type="entry name" value="7TM_GPCR_Srv"/>
    <property type="match status" value="1"/>
</dbReference>
<proteinExistence type="predicted"/>
<dbReference type="InterPro" id="IPR019426">
    <property type="entry name" value="7TM_GPCR_serpentine_rcpt_Srv"/>
</dbReference>
<keyword evidence="1" id="KW-0472">Membrane</keyword>
<evidence type="ECO:0000313" key="3">
    <source>
        <dbReference type="Proteomes" id="UP000230233"/>
    </source>
</evidence>
<dbReference type="AlphaFoldDB" id="A0A2G5U5G9"/>
<organism evidence="2 3">
    <name type="scientific">Caenorhabditis nigoni</name>
    <dbReference type="NCBI Taxonomy" id="1611254"/>
    <lineage>
        <taxon>Eukaryota</taxon>
        <taxon>Metazoa</taxon>
        <taxon>Ecdysozoa</taxon>
        <taxon>Nematoda</taxon>
        <taxon>Chromadorea</taxon>
        <taxon>Rhabditida</taxon>
        <taxon>Rhabditina</taxon>
        <taxon>Rhabditomorpha</taxon>
        <taxon>Rhabditoidea</taxon>
        <taxon>Rhabditidae</taxon>
        <taxon>Peloderinae</taxon>
        <taxon>Caenorhabditis</taxon>
    </lineage>
</organism>
<feature type="transmembrane region" description="Helical" evidence="1">
    <location>
        <begin position="130"/>
        <end position="151"/>
    </location>
</feature>
<dbReference type="PANTHER" id="PTHR31748:SF6">
    <property type="entry name" value="G_PROTEIN_RECEP_F1_2 DOMAIN-CONTAINING PROTEIN"/>
    <property type="match status" value="1"/>
</dbReference>
<evidence type="ECO:0000256" key="1">
    <source>
        <dbReference type="SAM" id="Phobius"/>
    </source>
</evidence>
<dbReference type="Proteomes" id="UP000230233">
    <property type="component" value="Chromosome IV"/>
</dbReference>
<gene>
    <name evidence="2" type="primary">Cnig_chr_IV.g14343</name>
    <name evidence="2" type="ORF">B9Z55_014343</name>
</gene>
<feature type="transmembrane region" description="Helical" evidence="1">
    <location>
        <begin position="75"/>
        <end position="101"/>
    </location>
</feature>
<keyword evidence="1" id="KW-1133">Transmembrane helix</keyword>
<accession>A0A2G5U5G9</accession>
<dbReference type="PANTHER" id="PTHR31748">
    <property type="entry name" value="SERPENTINE RECEPTOR, CLASS V"/>
    <property type="match status" value="1"/>
</dbReference>